<accession>A0A3B6SS30</accession>
<dbReference type="EnsemblPlants" id="TraesCS7B02G404700.1">
    <property type="protein sequence ID" value="TraesCS7B02G404700.1.cds1"/>
    <property type="gene ID" value="TraesCS7B02G404700"/>
</dbReference>
<comment type="similarity">
    <text evidence="2">Belongs to the GLUTAMINE DUMPER 1 (TC 9.B.60) family.</text>
</comment>
<feature type="transmembrane region" description="Helical" evidence="9">
    <location>
        <begin position="101"/>
        <end position="125"/>
    </location>
</feature>
<reference evidence="10" key="1">
    <citation type="submission" date="2018-08" db="EMBL/GenBank/DDBJ databases">
        <authorList>
            <person name="Rossello M."/>
        </authorList>
    </citation>
    <scope>NUCLEOTIDE SEQUENCE [LARGE SCALE GENOMIC DNA]</scope>
    <source>
        <strain evidence="10">cv. Chinese Spring</strain>
    </source>
</reference>
<evidence type="ECO:0000313" key="10">
    <source>
        <dbReference type="EnsemblPlants" id="TraesCS7B02G404700.1.cds1"/>
    </source>
</evidence>
<dbReference type="InterPro" id="IPR040359">
    <property type="entry name" value="GDU"/>
</dbReference>
<evidence type="ECO:0000313" key="11">
    <source>
        <dbReference type="Proteomes" id="UP000019116"/>
    </source>
</evidence>
<evidence type="ECO:0000256" key="2">
    <source>
        <dbReference type="ARBA" id="ARBA00009977"/>
    </source>
</evidence>
<dbReference type="AlphaFoldDB" id="A0A3B6SS30"/>
<protein>
    <submittedName>
        <fullName evidence="10">Uncharacterized protein</fullName>
    </submittedName>
</protein>
<dbReference type="OMA" id="GCEVCSH"/>
<evidence type="ECO:0000256" key="1">
    <source>
        <dbReference type="ARBA" id="ARBA00004167"/>
    </source>
</evidence>
<dbReference type="Gramene" id="TraesWEE_scaffold_001417_01G000300.1">
    <property type="protein sequence ID" value="TraesWEE_scaffold_001417_01G000300.1"/>
    <property type="gene ID" value="TraesWEE_scaffold_001417_01G000300"/>
</dbReference>
<dbReference type="Proteomes" id="UP000019116">
    <property type="component" value="Chromosome 7B"/>
</dbReference>
<keyword evidence="6 9" id="KW-1133">Transmembrane helix</keyword>
<keyword evidence="4 9" id="KW-0812">Transmembrane</keyword>
<dbReference type="Gramene" id="TraesCAD_scaffold_013939_01G000300.1">
    <property type="protein sequence ID" value="TraesCAD_scaffold_013939_01G000300.1"/>
    <property type="gene ID" value="TraesCAD_scaffold_013939_01G000300"/>
</dbReference>
<keyword evidence="7 9" id="KW-0472">Membrane</keyword>
<keyword evidence="3" id="KW-0813">Transport</keyword>
<evidence type="ECO:0000256" key="5">
    <source>
        <dbReference type="ARBA" id="ARBA00022970"/>
    </source>
</evidence>
<name>A0A3B6SS30_WHEAT</name>
<sequence>MCCEYFSPEGTLSYIYTPHFPLIPETKTSAHTHTHRGEKQSNKVIRCNSSAAQQTPTHTMRPGPEFVTMSRRAGAPTAAPGHGLINGTAAPHSTWQSPVPYLFGGLAAMLGLIAFALLILVCSYWKLSGYLDGDRDGQAAGDADGEKGSVLGAARPAMDFLEHVVVIMAGDEQPTFLAKPVTSRAAEMELTAAAAPEASARAGDDDGQVRKVDEQGCEVCSHLGADSATPSRDHHDAASRSHNHHHDHDHESSSTTALQESSQ</sequence>
<dbReference type="GO" id="GO:0080143">
    <property type="term" value="P:regulation of amino acid export"/>
    <property type="evidence" value="ECO:0007669"/>
    <property type="project" value="InterPro"/>
</dbReference>
<dbReference type="Gramene" id="TraesCLE_scaffold_014356_01G000400.1">
    <property type="protein sequence ID" value="TraesCLE_scaffold_014356_01G000400.1"/>
    <property type="gene ID" value="TraesCLE_scaffold_014356_01G000400"/>
</dbReference>
<evidence type="ECO:0000256" key="7">
    <source>
        <dbReference type="ARBA" id="ARBA00023136"/>
    </source>
</evidence>
<dbReference type="PANTHER" id="PTHR33228:SF82">
    <property type="entry name" value="OS06G0654400 PROTEIN"/>
    <property type="match status" value="1"/>
</dbReference>
<dbReference type="Gramene" id="TraesCS7B03G1088900.1">
    <property type="protein sequence ID" value="TraesCS7B03G1088900.1.CDS1"/>
    <property type="gene ID" value="TraesCS7B03G1088900"/>
</dbReference>
<dbReference type="OrthoDB" id="1930784at2759"/>
<dbReference type="Gramene" id="TraesCS7B02G404700.1">
    <property type="protein sequence ID" value="TraesCS7B02G404700.1.cds1"/>
    <property type="gene ID" value="TraesCS7B02G404700"/>
</dbReference>
<keyword evidence="11" id="KW-1185">Reference proteome</keyword>
<evidence type="ECO:0000256" key="8">
    <source>
        <dbReference type="SAM" id="MobiDB-lite"/>
    </source>
</evidence>
<organism evidence="10">
    <name type="scientific">Triticum aestivum</name>
    <name type="common">Wheat</name>
    <dbReference type="NCBI Taxonomy" id="4565"/>
    <lineage>
        <taxon>Eukaryota</taxon>
        <taxon>Viridiplantae</taxon>
        <taxon>Streptophyta</taxon>
        <taxon>Embryophyta</taxon>
        <taxon>Tracheophyta</taxon>
        <taxon>Spermatophyta</taxon>
        <taxon>Magnoliopsida</taxon>
        <taxon>Liliopsida</taxon>
        <taxon>Poales</taxon>
        <taxon>Poaceae</taxon>
        <taxon>BOP clade</taxon>
        <taxon>Pooideae</taxon>
        <taxon>Triticodae</taxon>
        <taxon>Triticeae</taxon>
        <taxon>Triticinae</taxon>
        <taxon>Triticum</taxon>
    </lineage>
</organism>
<keyword evidence="5" id="KW-0029">Amino-acid transport</keyword>
<evidence type="ECO:0000256" key="9">
    <source>
        <dbReference type="SAM" id="Phobius"/>
    </source>
</evidence>
<evidence type="ECO:0000256" key="6">
    <source>
        <dbReference type="ARBA" id="ARBA00022989"/>
    </source>
</evidence>
<reference evidence="10" key="2">
    <citation type="submission" date="2018-10" db="UniProtKB">
        <authorList>
            <consortium name="EnsemblPlants"/>
        </authorList>
    </citation>
    <scope>IDENTIFICATION</scope>
</reference>
<proteinExistence type="inferred from homology"/>
<feature type="region of interest" description="Disordered" evidence="8">
    <location>
        <begin position="222"/>
        <end position="263"/>
    </location>
</feature>
<dbReference type="Gramene" id="TraesROB_scaffold_012913_01G000300.1">
    <property type="protein sequence ID" value="TraesROB_scaffold_012913_01G000300.1"/>
    <property type="gene ID" value="TraesROB_scaffold_012913_01G000300"/>
</dbReference>
<dbReference type="GO" id="GO:0016020">
    <property type="term" value="C:membrane"/>
    <property type="evidence" value="ECO:0007669"/>
    <property type="project" value="UniProtKB-SubCell"/>
</dbReference>
<dbReference type="PANTHER" id="PTHR33228">
    <property type="entry name" value="PROTEIN GLUTAMINE DUMPER 4-RELATED"/>
    <property type="match status" value="1"/>
</dbReference>
<evidence type="ECO:0000256" key="3">
    <source>
        <dbReference type="ARBA" id="ARBA00022448"/>
    </source>
</evidence>
<evidence type="ECO:0000256" key="4">
    <source>
        <dbReference type="ARBA" id="ARBA00022692"/>
    </source>
</evidence>
<dbReference type="GO" id="GO:0006865">
    <property type="term" value="P:amino acid transport"/>
    <property type="evidence" value="ECO:0007669"/>
    <property type="project" value="UniProtKB-KW"/>
</dbReference>
<comment type="subcellular location">
    <subcellularLocation>
        <location evidence="1">Membrane</location>
        <topology evidence="1">Single-pass membrane protein</topology>
    </subcellularLocation>
</comment>
<gene>
    <name evidence="10" type="primary">LOC123160351</name>
</gene>